<organism evidence="1 2">
    <name type="scientific">Cupriavidus basilensis</name>
    <dbReference type="NCBI Taxonomy" id="68895"/>
    <lineage>
        <taxon>Bacteria</taxon>
        <taxon>Pseudomonadati</taxon>
        <taxon>Pseudomonadota</taxon>
        <taxon>Betaproteobacteria</taxon>
        <taxon>Burkholderiales</taxon>
        <taxon>Burkholderiaceae</taxon>
        <taxon>Cupriavidus</taxon>
    </lineage>
</organism>
<evidence type="ECO:0000313" key="2">
    <source>
        <dbReference type="Proteomes" id="UP000397656"/>
    </source>
</evidence>
<dbReference type="AlphaFoldDB" id="A0A643G4J1"/>
<sequence length="85" mass="9480">MSMVSALYLLVGRFGNATLLDFDQACEALALTKSWGYKLSSAGTFPVPLRKVGNKMYADIRDVASHLDTERDKAEAEFRRSRPSH</sequence>
<gene>
    <name evidence="1" type="ORF">F7R26_012690</name>
</gene>
<accession>A0A643G4J1</accession>
<name>A0A643G4J1_9BURK</name>
<dbReference type="GeneID" id="98401765"/>
<evidence type="ECO:0000313" key="1">
    <source>
        <dbReference type="EMBL" id="QOT75096.1"/>
    </source>
</evidence>
<dbReference type="EMBL" id="CP062803">
    <property type="protein sequence ID" value="QOT75096.1"/>
    <property type="molecule type" value="Genomic_DNA"/>
</dbReference>
<protein>
    <recommendedName>
        <fullName evidence="3">Pyocin activator protein PrtN</fullName>
    </recommendedName>
</protein>
<evidence type="ECO:0008006" key="3">
    <source>
        <dbReference type="Google" id="ProtNLM"/>
    </source>
</evidence>
<dbReference type="Proteomes" id="UP000397656">
    <property type="component" value="Chromosome 1"/>
</dbReference>
<proteinExistence type="predicted"/>
<reference evidence="1 2" key="1">
    <citation type="submission" date="2020-10" db="EMBL/GenBank/DDBJ databases">
        <title>Complete genome sequence of Cupriavidus basilensis CCUG 49340T.</title>
        <authorList>
            <person name="Salva-Serra F."/>
            <person name="Donoso R.A."/>
            <person name="Cho K.H."/>
            <person name="Yoo J.A."/>
            <person name="Lee K."/>
            <person name="Yoon S.-H."/>
            <person name="Perez-Pantoja D."/>
            <person name="Moore E.R.B."/>
        </authorList>
    </citation>
    <scope>NUCLEOTIDE SEQUENCE [LARGE SCALE GENOMIC DNA]</scope>
    <source>
        <strain evidence="2">CCUG 49340</strain>
    </source>
</reference>
<dbReference type="RefSeq" id="WP_150983246.1">
    <property type="nucleotide sequence ID" value="NZ_CP062803.1"/>
</dbReference>